<name>A0ACB8H960_PSICU</name>
<keyword evidence="2" id="KW-1185">Reference proteome</keyword>
<comment type="caution">
    <text evidence="1">The sequence shown here is derived from an EMBL/GenBank/DDBJ whole genome shotgun (WGS) entry which is preliminary data.</text>
</comment>
<sequence length="1047" mass="113335">MLTVLLLAFIASVVRASVYVGGSQIIGQEFGPAKVEFFGGIPYAKAPIGKLRFQPPVLVRTPPTKTFNAQTFGKACLQVTKFPDTVSEDCLTLNIFRPIGTTEHEKLPVMVWIHGAGSSSLYNGTTFVAQSISRGTPIIFASFNYRLGPLGFPQGVEAGKRKALNLGLKDQLAALEWIQLNIEKFGGDKRKVTLIGQSAGATSISIHLRKTKIRSLARAAILESTPIGPVYGPDRNGGSWRRFVEATSACAAQAKSGNTIDCMRTAEPQSIFTALTAAEDVSSHSYHPVIDGPHGFIVDRPSKVNLNAAGLPLLIGTNLDEGTLFITQKTNSTEQIEDLFRIATSPSLVSPGRQAEVIAQILKLYPDNPALGSPFGTGNDTFGLNSQYKRLCAIFGDFYIQSPTRSIQQHSCKAGINIFGYLFTDPHGVAIPGLARTRAAPGSVGVPHSAEISFLFDTFVNRTEDALNLSQNMRDYWISFATSLDPNDKFGNTARPHWRPFTHEKQEIIELNASVAARASVKVGNSTIIGKEFGPAKVEFFGGIPFAETPIGKLRFHRPVLLKSPSSKVLHAHESGKGCLQLTSLPDTVSEDCLSLDVYRPAGTSEHDKLPVMVWIYGGGFFAGSSSLYNGTGIVAHSVHRGTPVIFATFNYRLGPLGFPQGVEAGERKVLNLGLHDQLAALEWIQDNIARFGGDNKKVTVFGQSAGAAAISIHLREKKIRSLARAAILESTPIGPLFGPDRNEDAWRRFVAATPACASVANSGNTIDCMRTADSQAIFQALTVAEGVSSSAYQPVIDGHGGLVVDRPSQVDQSEARLPLLIGTNLDEGTLFTSQKINSTSQIIDFFTTTTSPSLVSPVQLADTIEQILRLYPDNPALGSPFGTGNNTFGLSSQYKRMSAIFGDFTIQSPTRTIMQNTIKAGVKVFGYLFTDPDGVAIPGLANPNAAPGSVGVPHSAEVFYVFGTLANRTPTAISLSKNMRDYWISFATSLDPNDNHGNTSRPHWQHFTSKHQHIIELNGHHTRMISGEFRKRQIEVFQNNPNTFHR</sequence>
<evidence type="ECO:0000313" key="2">
    <source>
        <dbReference type="Proteomes" id="UP000664032"/>
    </source>
</evidence>
<accession>A0ACB8H960</accession>
<dbReference type="Proteomes" id="UP000664032">
    <property type="component" value="Unassembled WGS sequence"/>
</dbReference>
<organism evidence="1 2">
    <name type="scientific">Psilocybe cubensis</name>
    <name type="common">Psychedelic mushroom</name>
    <name type="synonym">Stropharia cubensis</name>
    <dbReference type="NCBI Taxonomy" id="181762"/>
    <lineage>
        <taxon>Eukaryota</taxon>
        <taxon>Fungi</taxon>
        <taxon>Dikarya</taxon>
        <taxon>Basidiomycota</taxon>
        <taxon>Agaricomycotina</taxon>
        <taxon>Agaricomycetes</taxon>
        <taxon>Agaricomycetidae</taxon>
        <taxon>Agaricales</taxon>
        <taxon>Agaricineae</taxon>
        <taxon>Strophariaceae</taxon>
        <taxon>Psilocybe</taxon>
    </lineage>
</organism>
<gene>
    <name evidence="1" type="ORF">JR316_0003945</name>
</gene>
<dbReference type="EMBL" id="JAFIQS020000003">
    <property type="protein sequence ID" value="KAH9484463.1"/>
    <property type="molecule type" value="Genomic_DNA"/>
</dbReference>
<proteinExistence type="predicted"/>
<evidence type="ECO:0000313" key="1">
    <source>
        <dbReference type="EMBL" id="KAH9484463.1"/>
    </source>
</evidence>
<reference evidence="1" key="1">
    <citation type="submission" date="2021-10" db="EMBL/GenBank/DDBJ databases">
        <title>Psilocybe cubensis genome.</title>
        <authorList>
            <person name="Mckernan K.J."/>
            <person name="Crawford S."/>
            <person name="Trippe A."/>
            <person name="Kane L.T."/>
            <person name="Mclaughlin S."/>
        </authorList>
    </citation>
    <scope>NUCLEOTIDE SEQUENCE</scope>
    <source>
        <strain evidence="1">MGC-MH-2018</strain>
    </source>
</reference>
<protein>
    <submittedName>
        <fullName evidence="1">Lipase 1</fullName>
    </submittedName>
</protein>